<dbReference type="PRINTS" id="PR01302">
    <property type="entry name" value="TYPE3IMPPROT"/>
</dbReference>
<keyword evidence="9 12" id="KW-0472">Membrane</keyword>
<evidence type="ECO:0000313" key="15">
    <source>
        <dbReference type="EMBL" id="MXP33339.1"/>
    </source>
</evidence>
<dbReference type="PRINTS" id="PR00951">
    <property type="entry name" value="FLGBIOSNFLIP"/>
</dbReference>
<keyword evidence="3 12" id="KW-0813">Transport</keyword>
<keyword evidence="8 12" id="KW-1133">Transmembrane helix</keyword>
<evidence type="ECO:0000256" key="13">
    <source>
        <dbReference type="SAM" id="SignalP"/>
    </source>
</evidence>
<dbReference type="GO" id="GO:0044781">
    <property type="term" value="P:bacterial-type flagellum organization"/>
    <property type="evidence" value="ECO:0007669"/>
    <property type="project" value="UniProtKB-UniRule"/>
</dbReference>
<comment type="caution">
    <text evidence="14">The sequence shown here is derived from an EMBL/GenBank/DDBJ whole genome shotgun (WGS) entry which is preliminary data.</text>
</comment>
<keyword evidence="14" id="KW-0282">Flagellum</keyword>
<keyword evidence="11 12" id="KW-1006">Bacterial flagellum protein export</keyword>
<evidence type="ECO:0000256" key="9">
    <source>
        <dbReference type="ARBA" id="ARBA00023136"/>
    </source>
</evidence>
<organism evidence="14 16">
    <name type="scientific">Parerythrobacter jejuensis</name>
    <dbReference type="NCBI Taxonomy" id="795812"/>
    <lineage>
        <taxon>Bacteria</taxon>
        <taxon>Pseudomonadati</taxon>
        <taxon>Pseudomonadota</taxon>
        <taxon>Alphaproteobacteria</taxon>
        <taxon>Sphingomonadales</taxon>
        <taxon>Erythrobacteraceae</taxon>
        <taxon>Parerythrobacter</taxon>
    </lineage>
</organism>
<evidence type="ECO:0000256" key="12">
    <source>
        <dbReference type="RuleBase" id="RU362069"/>
    </source>
</evidence>
<dbReference type="PANTHER" id="PTHR30587">
    <property type="entry name" value="FLAGELLAR BIOSYNTHETIC PROTEIN FLIP"/>
    <property type="match status" value="1"/>
</dbReference>
<dbReference type="AlphaFoldDB" id="A0A845AM82"/>
<evidence type="ECO:0000256" key="7">
    <source>
        <dbReference type="ARBA" id="ARBA00022927"/>
    </source>
</evidence>
<dbReference type="OrthoDB" id="9805111at2"/>
<keyword evidence="16" id="KW-1185">Reference proteome</keyword>
<reference evidence="14 16" key="1">
    <citation type="submission" date="2019-12" db="EMBL/GenBank/DDBJ databases">
        <title>Genomic-based taxomic classification of the family Erythrobacteraceae.</title>
        <authorList>
            <person name="Xu L."/>
        </authorList>
    </citation>
    <scope>NUCLEOTIDE SEQUENCE [LARGE SCALE GENOMIC DNA]</scope>
    <source>
        <strain evidence="14 16">JCM 16677</strain>
    </source>
</reference>
<dbReference type="GO" id="GO:0009306">
    <property type="term" value="P:protein secretion"/>
    <property type="evidence" value="ECO:0007669"/>
    <property type="project" value="UniProtKB-UniRule"/>
</dbReference>
<proteinExistence type="inferred from homology"/>
<keyword evidence="14" id="KW-0969">Cilium</keyword>
<dbReference type="Pfam" id="PF00813">
    <property type="entry name" value="FliP"/>
    <property type="match status" value="1"/>
</dbReference>
<evidence type="ECO:0000256" key="2">
    <source>
        <dbReference type="ARBA" id="ARBA00021714"/>
    </source>
</evidence>
<dbReference type="GO" id="GO:0005886">
    <property type="term" value="C:plasma membrane"/>
    <property type="evidence" value="ECO:0007669"/>
    <property type="project" value="UniProtKB-SubCell"/>
</dbReference>
<evidence type="ECO:0000256" key="11">
    <source>
        <dbReference type="ARBA" id="ARBA00023225"/>
    </source>
</evidence>
<dbReference type="InterPro" id="IPR005838">
    <property type="entry name" value="T3SS_IM_P"/>
</dbReference>
<dbReference type="InterPro" id="IPR005837">
    <property type="entry name" value="FliP"/>
</dbReference>
<dbReference type="PROSITE" id="PS01061">
    <property type="entry name" value="FLIP_2"/>
    <property type="match status" value="1"/>
</dbReference>
<keyword evidence="6 12" id="KW-1005">Bacterial flagellum biogenesis</keyword>
<evidence type="ECO:0000256" key="3">
    <source>
        <dbReference type="ARBA" id="ARBA00022448"/>
    </source>
</evidence>
<accession>A0A845AM82</accession>
<feature type="chain" id="PRO_5044663549" description="Flagellar biosynthetic protein FliP" evidence="13">
    <location>
        <begin position="25"/>
        <end position="249"/>
    </location>
</feature>
<comment type="similarity">
    <text evidence="1 12">Belongs to the FliP/MopC/SpaP family.</text>
</comment>
<evidence type="ECO:0000256" key="10">
    <source>
        <dbReference type="ARBA" id="ARBA00023143"/>
    </source>
</evidence>
<keyword evidence="13" id="KW-0732">Signal</keyword>
<name>A0A845AM82_9SPHN</name>
<evidence type="ECO:0000313" key="14">
    <source>
        <dbReference type="EMBL" id="MXP30579.1"/>
    </source>
</evidence>
<dbReference type="NCBIfam" id="TIGR01103">
    <property type="entry name" value="fliP"/>
    <property type="match status" value="1"/>
</dbReference>
<evidence type="ECO:0000256" key="4">
    <source>
        <dbReference type="ARBA" id="ARBA00022475"/>
    </source>
</evidence>
<evidence type="ECO:0000313" key="16">
    <source>
        <dbReference type="Proteomes" id="UP000446786"/>
    </source>
</evidence>
<keyword evidence="7 12" id="KW-0653">Protein transport</keyword>
<dbReference type="EMBL" id="WTYE01000001">
    <property type="protein sequence ID" value="MXP30579.1"/>
    <property type="molecule type" value="Genomic_DNA"/>
</dbReference>
<dbReference type="Proteomes" id="UP000446786">
    <property type="component" value="Unassembled WGS sequence"/>
</dbReference>
<evidence type="ECO:0000256" key="6">
    <source>
        <dbReference type="ARBA" id="ARBA00022795"/>
    </source>
</evidence>
<dbReference type="PANTHER" id="PTHR30587:SF0">
    <property type="entry name" value="FLAGELLAR BIOSYNTHETIC PROTEIN FLIP"/>
    <property type="match status" value="1"/>
</dbReference>
<dbReference type="EMBL" id="WTYE01000001">
    <property type="protein sequence ID" value="MXP33339.1"/>
    <property type="molecule type" value="Genomic_DNA"/>
</dbReference>
<evidence type="ECO:0000256" key="1">
    <source>
        <dbReference type="ARBA" id="ARBA00006257"/>
    </source>
</evidence>
<gene>
    <name evidence="12 14" type="primary">fliP</name>
    <name evidence="14" type="ORF">GRI94_01945</name>
    <name evidence="15" type="ORF">GRI94_16035</name>
</gene>
<sequence>MILRGIVFLIGVLLCVILASPAFAAGAIAETVVRTAAPATGVETEVTRTALVLTLLAIVPAFIVSSTSFLRIVVVLAMVRHAFGMPQTPPNIVLTSLALFMTAFLMAPTLNQVNDQGLSPFMDGTASMEEAMDGASGPIKTFMLQHTRERDIELVYSIAKEPLPATAQEVELLKLVPAFIMNELRVAFTIGFVILLPFLLIDLVVASILLSLGMMMVPPQTISLPIKVLMFILIDGWSLVLEGLLGSFG</sequence>
<evidence type="ECO:0000256" key="8">
    <source>
        <dbReference type="ARBA" id="ARBA00022989"/>
    </source>
</evidence>
<evidence type="ECO:0000256" key="5">
    <source>
        <dbReference type="ARBA" id="ARBA00022692"/>
    </source>
</evidence>
<dbReference type="RefSeq" id="WP_160778111.1">
    <property type="nucleotide sequence ID" value="NZ_BAAAZF010000001.1"/>
</dbReference>
<keyword evidence="5 12" id="KW-0812">Transmembrane</keyword>
<protein>
    <recommendedName>
        <fullName evidence="2 12">Flagellar biosynthetic protein FliP</fullName>
    </recommendedName>
</protein>
<feature type="transmembrane region" description="Helical" evidence="12">
    <location>
        <begin position="91"/>
        <end position="110"/>
    </location>
</feature>
<feature type="transmembrane region" description="Helical" evidence="12">
    <location>
        <begin position="50"/>
        <end position="79"/>
    </location>
</feature>
<dbReference type="NCBIfam" id="NF009438">
    <property type="entry name" value="PRK12797.1"/>
    <property type="match status" value="1"/>
</dbReference>
<keyword evidence="10" id="KW-0975">Bacterial flagellum</keyword>
<feature type="transmembrane region" description="Helical" evidence="12">
    <location>
        <begin position="186"/>
        <end position="212"/>
    </location>
</feature>
<feature type="signal peptide" evidence="13">
    <location>
        <begin position="1"/>
        <end position="24"/>
    </location>
</feature>
<dbReference type="GO" id="GO:0009425">
    <property type="term" value="C:bacterial-type flagellum basal body"/>
    <property type="evidence" value="ECO:0007669"/>
    <property type="project" value="UniProtKB-SubCell"/>
</dbReference>
<comment type="subcellular location">
    <subcellularLocation>
        <location evidence="12">Cell membrane</location>
        <topology evidence="12">Multi-pass membrane protein</topology>
    </subcellularLocation>
    <subcellularLocation>
        <location evidence="12">Bacterial flagellum basal body</location>
    </subcellularLocation>
</comment>
<feature type="transmembrane region" description="Helical" evidence="12">
    <location>
        <begin position="224"/>
        <end position="245"/>
    </location>
</feature>
<keyword evidence="4 12" id="KW-1003">Cell membrane</keyword>
<keyword evidence="14" id="KW-0966">Cell projection</keyword>
<comment type="function">
    <text evidence="12">Plays a role in the flagellum-specific transport system.</text>
</comment>